<proteinExistence type="predicted"/>
<dbReference type="PROSITE" id="PS50003">
    <property type="entry name" value="PH_DOMAIN"/>
    <property type="match status" value="2"/>
</dbReference>
<dbReference type="Gene3D" id="2.30.29.30">
    <property type="entry name" value="Pleckstrin-homology domain (PH domain)/Phosphotyrosine-binding domain (PTB)"/>
    <property type="match status" value="2"/>
</dbReference>
<dbReference type="Proteomes" id="UP000759537">
    <property type="component" value="Unassembled WGS sequence"/>
</dbReference>
<reference evidence="3" key="1">
    <citation type="submission" date="2019-10" db="EMBL/GenBank/DDBJ databases">
        <authorList>
            <consortium name="DOE Joint Genome Institute"/>
            <person name="Kuo A."/>
            <person name="Miyauchi S."/>
            <person name="Kiss E."/>
            <person name="Drula E."/>
            <person name="Kohler A."/>
            <person name="Sanchez-Garcia M."/>
            <person name="Andreopoulos B."/>
            <person name="Barry K.W."/>
            <person name="Bonito G."/>
            <person name="Buee M."/>
            <person name="Carver A."/>
            <person name="Chen C."/>
            <person name="Cichocki N."/>
            <person name="Clum A."/>
            <person name="Culley D."/>
            <person name="Crous P.W."/>
            <person name="Fauchery L."/>
            <person name="Girlanda M."/>
            <person name="Hayes R."/>
            <person name="Keri Z."/>
            <person name="LaButti K."/>
            <person name="Lipzen A."/>
            <person name="Lombard V."/>
            <person name="Magnuson J."/>
            <person name="Maillard F."/>
            <person name="Morin E."/>
            <person name="Murat C."/>
            <person name="Nolan M."/>
            <person name="Ohm R."/>
            <person name="Pangilinan J."/>
            <person name="Pereira M."/>
            <person name="Perotto S."/>
            <person name="Peter M."/>
            <person name="Riley R."/>
            <person name="Sitrit Y."/>
            <person name="Stielow B."/>
            <person name="Szollosi G."/>
            <person name="Zifcakova L."/>
            <person name="Stursova M."/>
            <person name="Spatafora J.W."/>
            <person name="Tedersoo L."/>
            <person name="Vaario L.-M."/>
            <person name="Yamada A."/>
            <person name="Yan M."/>
            <person name="Wang P."/>
            <person name="Xu J."/>
            <person name="Bruns T."/>
            <person name="Baldrian P."/>
            <person name="Vilgalys R."/>
            <person name="Henrissat B."/>
            <person name="Grigoriev I.V."/>
            <person name="Hibbett D."/>
            <person name="Nagy L.G."/>
            <person name="Martin F.M."/>
        </authorList>
    </citation>
    <scope>NUCLEOTIDE SEQUENCE</scope>
    <source>
        <strain evidence="3">Prilba</strain>
    </source>
</reference>
<dbReference type="SUPFAM" id="SSF50729">
    <property type="entry name" value="PH domain-like"/>
    <property type="match status" value="2"/>
</dbReference>
<feature type="compositionally biased region" description="Low complexity" evidence="1">
    <location>
        <begin position="52"/>
        <end position="64"/>
    </location>
</feature>
<sequence length="469" mass="50686">MAQPAAPPTPQEVSRKLSIHSPVKPKVVSHSNAAVSGTESDSDSGLTPEHTASSSAPPLLSAIAEQRRAGEDSEDDEEDTGAWRTADVPRAAGDSDLRAGYLWKKGERRKTWKRRWFVLRPAHLAYYKTSAEYQLHRLLELQDVHTCTPVALKRRENTFGVVTATRTYYLQAESQEDARAWVVAIREAKEAQLASTTTAAAPVSTSSTLPIPIPGRPRIPAITPSPPSRGLHPITSSESDEASPNTQRMLALSSSLGMPPSSSPRIGGPDASKVVMSGYITKMGKRRNWRKRWFLLNGEMLMYAGSHMGVGWKRQQDTKMHRQIPLSQILDAFEYDIPPTTVPPSHSRGGSDEVDHTLLKHTFKIVTTKRTLVLCAPSEDEEIQWLSAVRALIARRSDAGVVPGDVQGTSALKSSGIDHGHGQMMAAGSGSGGGMKNRREAPQRKISISGSGAGGFSPGTAPIAEESVS</sequence>
<feature type="domain" description="PH" evidence="2">
    <location>
        <begin position="273"/>
        <end position="394"/>
    </location>
</feature>
<dbReference type="InterPro" id="IPR011993">
    <property type="entry name" value="PH-like_dom_sf"/>
</dbReference>
<dbReference type="OrthoDB" id="2157866at2759"/>
<dbReference type="InterPro" id="IPR001849">
    <property type="entry name" value="PH_domain"/>
</dbReference>
<feature type="compositionally biased region" description="Pro residues" evidence="1">
    <location>
        <begin position="211"/>
        <end position="227"/>
    </location>
</feature>
<dbReference type="PANTHER" id="PTHR14336">
    <property type="entry name" value="TANDEM PH DOMAIN CONTAINING PROTEIN"/>
    <property type="match status" value="1"/>
</dbReference>
<feature type="region of interest" description="Disordered" evidence="1">
    <location>
        <begin position="204"/>
        <end position="248"/>
    </location>
</feature>
<protein>
    <submittedName>
        <fullName evidence="3">Pleckstrin-like protein</fullName>
    </submittedName>
</protein>
<dbReference type="Pfam" id="PF00169">
    <property type="entry name" value="PH"/>
    <property type="match status" value="2"/>
</dbReference>
<feature type="region of interest" description="Disordered" evidence="1">
    <location>
        <begin position="1"/>
        <end position="89"/>
    </location>
</feature>
<feature type="compositionally biased region" description="Polar residues" evidence="1">
    <location>
        <begin position="29"/>
        <end position="45"/>
    </location>
</feature>
<feature type="domain" description="PH" evidence="2">
    <location>
        <begin position="95"/>
        <end position="190"/>
    </location>
</feature>
<accession>A0A9P5N4N4</accession>
<evidence type="ECO:0000259" key="2">
    <source>
        <dbReference type="PROSITE" id="PS50003"/>
    </source>
</evidence>
<feature type="compositionally biased region" description="Polar residues" evidence="1">
    <location>
        <begin position="234"/>
        <end position="248"/>
    </location>
</feature>
<reference evidence="3" key="2">
    <citation type="journal article" date="2020" name="Nat. Commun.">
        <title>Large-scale genome sequencing of mycorrhizal fungi provides insights into the early evolution of symbiotic traits.</title>
        <authorList>
            <person name="Miyauchi S."/>
            <person name="Kiss E."/>
            <person name="Kuo A."/>
            <person name="Drula E."/>
            <person name="Kohler A."/>
            <person name="Sanchez-Garcia M."/>
            <person name="Morin E."/>
            <person name="Andreopoulos B."/>
            <person name="Barry K.W."/>
            <person name="Bonito G."/>
            <person name="Buee M."/>
            <person name="Carver A."/>
            <person name="Chen C."/>
            <person name="Cichocki N."/>
            <person name="Clum A."/>
            <person name="Culley D."/>
            <person name="Crous P.W."/>
            <person name="Fauchery L."/>
            <person name="Girlanda M."/>
            <person name="Hayes R.D."/>
            <person name="Keri Z."/>
            <person name="LaButti K."/>
            <person name="Lipzen A."/>
            <person name="Lombard V."/>
            <person name="Magnuson J."/>
            <person name="Maillard F."/>
            <person name="Murat C."/>
            <person name="Nolan M."/>
            <person name="Ohm R.A."/>
            <person name="Pangilinan J."/>
            <person name="Pereira M.F."/>
            <person name="Perotto S."/>
            <person name="Peter M."/>
            <person name="Pfister S."/>
            <person name="Riley R."/>
            <person name="Sitrit Y."/>
            <person name="Stielow J.B."/>
            <person name="Szollosi G."/>
            <person name="Zifcakova L."/>
            <person name="Stursova M."/>
            <person name="Spatafora J.W."/>
            <person name="Tedersoo L."/>
            <person name="Vaario L.M."/>
            <person name="Yamada A."/>
            <person name="Yan M."/>
            <person name="Wang P."/>
            <person name="Xu J."/>
            <person name="Bruns T."/>
            <person name="Baldrian P."/>
            <person name="Vilgalys R."/>
            <person name="Dunand C."/>
            <person name="Henrissat B."/>
            <person name="Grigoriev I.V."/>
            <person name="Hibbett D."/>
            <person name="Nagy L.G."/>
            <person name="Martin F.M."/>
        </authorList>
    </citation>
    <scope>NUCLEOTIDE SEQUENCE</scope>
    <source>
        <strain evidence="3">Prilba</strain>
    </source>
</reference>
<evidence type="ECO:0000313" key="4">
    <source>
        <dbReference type="Proteomes" id="UP000759537"/>
    </source>
</evidence>
<name>A0A9P5N4N4_9AGAM</name>
<comment type="caution">
    <text evidence="3">The sequence shown here is derived from an EMBL/GenBank/DDBJ whole genome shotgun (WGS) entry which is preliminary data.</text>
</comment>
<gene>
    <name evidence="3" type="ORF">DFH94DRAFT_842216</name>
</gene>
<dbReference type="AlphaFoldDB" id="A0A9P5N4N4"/>
<dbReference type="PANTHER" id="PTHR14336:SF8">
    <property type="entry name" value="PROTEIN OPY1"/>
    <property type="match status" value="1"/>
</dbReference>
<feature type="compositionally biased region" description="Pro residues" evidence="1">
    <location>
        <begin position="1"/>
        <end position="10"/>
    </location>
</feature>
<dbReference type="FunFam" id="2.30.29.30:FF:000286">
    <property type="entry name" value="PH-protein kinase domain containing protein"/>
    <property type="match status" value="1"/>
</dbReference>
<keyword evidence="4" id="KW-1185">Reference proteome</keyword>
<evidence type="ECO:0000256" key="1">
    <source>
        <dbReference type="SAM" id="MobiDB-lite"/>
    </source>
</evidence>
<dbReference type="EMBL" id="WHVB01000002">
    <property type="protein sequence ID" value="KAF8486263.1"/>
    <property type="molecule type" value="Genomic_DNA"/>
</dbReference>
<organism evidence="3 4">
    <name type="scientific">Russula ochroleuca</name>
    <dbReference type="NCBI Taxonomy" id="152965"/>
    <lineage>
        <taxon>Eukaryota</taxon>
        <taxon>Fungi</taxon>
        <taxon>Dikarya</taxon>
        <taxon>Basidiomycota</taxon>
        <taxon>Agaricomycotina</taxon>
        <taxon>Agaricomycetes</taxon>
        <taxon>Russulales</taxon>
        <taxon>Russulaceae</taxon>
        <taxon>Russula</taxon>
    </lineage>
</organism>
<evidence type="ECO:0000313" key="3">
    <source>
        <dbReference type="EMBL" id="KAF8486263.1"/>
    </source>
</evidence>
<dbReference type="InterPro" id="IPR051707">
    <property type="entry name" value="PI-Interact_SigTrans_Reg"/>
</dbReference>
<feature type="region of interest" description="Disordered" evidence="1">
    <location>
        <begin position="405"/>
        <end position="469"/>
    </location>
</feature>
<dbReference type="SMART" id="SM00233">
    <property type="entry name" value="PH"/>
    <property type="match status" value="2"/>
</dbReference>